<dbReference type="InterPro" id="IPR045584">
    <property type="entry name" value="Pilin-like"/>
</dbReference>
<dbReference type="Pfam" id="PF07963">
    <property type="entry name" value="N_methyl"/>
    <property type="match status" value="1"/>
</dbReference>
<sequence length="168" mass="17853">MRKNEKGFTLIELLVVIAIIGLLATLAIVSLRNAQQRARDTKRITDVKSIQTAVELYASENSNAYPSAATWAALETALEPYITNLPVDPTNSGASARYVYASNGADQYVIATTLEDPDQQALDQDSDASEIVAPVSGVVVFAVSAGSAPADDAKIDCADADRVYCLVE</sequence>
<name>A0A1G2B6W8_9BACT</name>
<dbReference type="InterPro" id="IPR012902">
    <property type="entry name" value="N_methyl_site"/>
</dbReference>
<dbReference type="PANTHER" id="PTHR30093">
    <property type="entry name" value="GENERAL SECRETION PATHWAY PROTEIN G"/>
    <property type="match status" value="1"/>
</dbReference>
<evidence type="ECO:0000256" key="1">
    <source>
        <dbReference type="ARBA" id="ARBA00004167"/>
    </source>
</evidence>
<gene>
    <name evidence="7" type="ORF">A3F54_00665</name>
</gene>
<dbReference type="SUPFAM" id="SSF54523">
    <property type="entry name" value="Pili subunits"/>
    <property type="match status" value="1"/>
</dbReference>
<dbReference type="Gene3D" id="3.30.700.10">
    <property type="entry name" value="Glycoprotein, Type 4 Pilin"/>
    <property type="match status" value="1"/>
</dbReference>
<dbReference type="PANTHER" id="PTHR30093:SF44">
    <property type="entry name" value="TYPE II SECRETION SYSTEM CORE PROTEIN G"/>
    <property type="match status" value="1"/>
</dbReference>
<accession>A0A1G2B6W8</accession>
<evidence type="ECO:0000313" key="8">
    <source>
        <dbReference type="Proteomes" id="UP000176952"/>
    </source>
</evidence>
<evidence type="ECO:0000256" key="4">
    <source>
        <dbReference type="ARBA" id="ARBA00022989"/>
    </source>
</evidence>
<dbReference type="EMBL" id="MHKD01000014">
    <property type="protein sequence ID" value="OGY84436.1"/>
    <property type="molecule type" value="Genomic_DNA"/>
</dbReference>
<keyword evidence="4 6" id="KW-1133">Transmembrane helix</keyword>
<feature type="transmembrane region" description="Helical" evidence="6">
    <location>
        <begin position="7"/>
        <end position="29"/>
    </location>
</feature>
<comment type="subcellular location">
    <subcellularLocation>
        <location evidence="1">Membrane</location>
        <topology evidence="1">Single-pass membrane protein</topology>
    </subcellularLocation>
</comment>
<dbReference type="InterPro" id="IPR000983">
    <property type="entry name" value="Bac_GSPG_pilin"/>
</dbReference>
<dbReference type="GO" id="GO:0015628">
    <property type="term" value="P:protein secretion by the type II secretion system"/>
    <property type="evidence" value="ECO:0007669"/>
    <property type="project" value="InterPro"/>
</dbReference>
<dbReference type="AlphaFoldDB" id="A0A1G2B6W8"/>
<reference evidence="7 8" key="1">
    <citation type="journal article" date="2016" name="Nat. Commun.">
        <title>Thousands of microbial genomes shed light on interconnected biogeochemical processes in an aquifer system.</title>
        <authorList>
            <person name="Anantharaman K."/>
            <person name="Brown C.T."/>
            <person name="Hug L.A."/>
            <person name="Sharon I."/>
            <person name="Castelle C.J."/>
            <person name="Probst A.J."/>
            <person name="Thomas B.C."/>
            <person name="Singh A."/>
            <person name="Wilkins M.J."/>
            <person name="Karaoz U."/>
            <person name="Brodie E.L."/>
            <person name="Williams K.H."/>
            <person name="Hubbard S.S."/>
            <person name="Banfield J.F."/>
        </authorList>
    </citation>
    <scope>NUCLEOTIDE SEQUENCE [LARGE SCALE GENOMIC DNA]</scope>
</reference>
<keyword evidence="3 6" id="KW-0812">Transmembrane</keyword>
<evidence type="ECO:0000256" key="3">
    <source>
        <dbReference type="ARBA" id="ARBA00022692"/>
    </source>
</evidence>
<evidence type="ECO:0008006" key="9">
    <source>
        <dbReference type="Google" id="ProtNLM"/>
    </source>
</evidence>
<organism evidence="7 8">
    <name type="scientific">Candidatus Kerfeldbacteria bacterium RIFCSPHIGHO2_12_FULL_48_17</name>
    <dbReference type="NCBI Taxonomy" id="1798542"/>
    <lineage>
        <taxon>Bacteria</taxon>
        <taxon>Candidatus Kerfeldiibacteriota</taxon>
    </lineage>
</organism>
<evidence type="ECO:0000256" key="5">
    <source>
        <dbReference type="ARBA" id="ARBA00023136"/>
    </source>
</evidence>
<proteinExistence type="predicted"/>
<dbReference type="STRING" id="1798542.A3F54_00665"/>
<dbReference type="PROSITE" id="PS00409">
    <property type="entry name" value="PROKAR_NTER_METHYL"/>
    <property type="match status" value="1"/>
</dbReference>
<dbReference type="GO" id="GO:0015627">
    <property type="term" value="C:type II protein secretion system complex"/>
    <property type="evidence" value="ECO:0007669"/>
    <property type="project" value="InterPro"/>
</dbReference>
<evidence type="ECO:0000256" key="6">
    <source>
        <dbReference type="SAM" id="Phobius"/>
    </source>
</evidence>
<comment type="caution">
    <text evidence="7">The sequence shown here is derived from an EMBL/GenBank/DDBJ whole genome shotgun (WGS) entry which is preliminary data.</text>
</comment>
<keyword evidence="5 6" id="KW-0472">Membrane</keyword>
<dbReference type="NCBIfam" id="TIGR02532">
    <property type="entry name" value="IV_pilin_GFxxxE"/>
    <property type="match status" value="1"/>
</dbReference>
<keyword evidence="2" id="KW-0488">Methylation</keyword>
<dbReference type="PRINTS" id="PR00813">
    <property type="entry name" value="BCTERIALGSPG"/>
</dbReference>
<protein>
    <recommendedName>
        <fullName evidence="9">Type II secretion system protein GspG C-terminal domain-containing protein</fullName>
    </recommendedName>
</protein>
<dbReference type="Proteomes" id="UP000176952">
    <property type="component" value="Unassembled WGS sequence"/>
</dbReference>
<evidence type="ECO:0000256" key="2">
    <source>
        <dbReference type="ARBA" id="ARBA00022481"/>
    </source>
</evidence>
<evidence type="ECO:0000313" key="7">
    <source>
        <dbReference type="EMBL" id="OGY84436.1"/>
    </source>
</evidence>
<dbReference type="GO" id="GO:0016020">
    <property type="term" value="C:membrane"/>
    <property type="evidence" value="ECO:0007669"/>
    <property type="project" value="UniProtKB-SubCell"/>
</dbReference>